<dbReference type="OrthoDB" id="9800901at2"/>
<dbReference type="CDD" id="cd00093">
    <property type="entry name" value="HTH_XRE"/>
    <property type="match status" value="1"/>
</dbReference>
<dbReference type="GO" id="GO:0003677">
    <property type="term" value="F:DNA binding"/>
    <property type="evidence" value="ECO:0007669"/>
    <property type="project" value="InterPro"/>
</dbReference>
<dbReference type="STRING" id="1123010.SAMN02745724_00914"/>
<reference evidence="2 3" key="1">
    <citation type="submission" date="2016-10" db="EMBL/GenBank/DDBJ databases">
        <authorList>
            <person name="de Groot N.N."/>
        </authorList>
    </citation>
    <scope>NUCLEOTIDE SEQUENCE [LARGE SCALE GENOMIC DNA]</scope>
    <source>
        <strain evidence="2 3">DSM 6059</strain>
    </source>
</reference>
<dbReference type="InterPro" id="IPR001387">
    <property type="entry name" value="Cro/C1-type_HTH"/>
</dbReference>
<accession>A0A1I1GCV3</accession>
<protein>
    <submittedName>
        <fullName evidence="2">Helix-turn-helix domain-containing protein</fullName>
    </submittedName>
</protein>
<dbReference type="SUPFAM" id="SSF47413">
    <property type="entry name" value="lambda repressor-like DNA-binding domains"/>
    <property type="match status" value="1"/>
</dbReference>
<dbReference type="AlphaFoldDB" id="A0A1I1GCV3"/>
<dbReference type="Pfam" id="PF01381">
    <property type="entry name" value="HTH_3"/>
    <property type="match status" value="1"/>
</dbReference>
<keyword evidence="3" id="KW-1185">Reference proteome</keyword>
<organism evidence="2 3">
    <name type="scientific">Pseudoalteromonas denitrificans DSM 6059</name>
    <dbReference type="NCBI Taxonomy" id="1123010"/>
    <lineage>
        <taxon>Bacteria</taxon>
        <taxon>Pseudomonadati</taxon>
        <taxon>Pseudomonadota</taxon>
        <taxon>Gammaproteobacteria</taxon>
        <taxon>Alteromonadales</taxon>
        <taxon>Pseudoalteromonadaceae</taxon>
        <taxon>Pseudoalteromonas</taxon>
    </lineage>
</organism>
<dbReference type="EMBL" id="FOLO01000004">
    <property type="protein sequence ID" value="SFC09559.1"/>
    <property type="molecule type" value="Genomic_DNA"/>
</dbReference>
<dbReference type="RefSeq" id="WP_091980553.1">
    <property type="nucleotide sequence ID" value="NZ_FOLO01000004.1"/>
</dbReference>
<dbReference type="PROSITE" id="PS50943">
    <property type="entry name" value="HTH_CROC1"/>
    <property type="match status" value="1"/>
</dbReference>
<proteinExistence type="predicted"/>
<evidence type="ECO:0000313" key="2">
    <source>
        <dbReference type="EMBL" id="SFC09559.1"/>
    </source>
</evidence>
<evidence type="ECO:0000313" key="3">
    <source>
        <dbReference type="Proteomes" id="UP000198862"/>
    </source>
</evidence>
<dbReference type="Proteomes" id="UP000198862">
    <property type="component" value="Unassembled WGS sequence"/>
</dbReference>
<name>A0A1I1GCV3_9GAMM</name>
<dbReference type="Gene3D" id="1.10.260.40">
    <property type="entry name" value="lambda repressor-like DNA-binding domains"/>
    <property type="match status" value="1"/>
</dbReference>
<feature type="domain" description="HTH cro/C1-type" evidence="1">
    <location>
        <begin position="12"/>
        <end position="66"/>
    </location>
</feature>
<dbReference type="SMART" id="SM00530">
    <property type="entry name" value="HTH_XRE"/>
    <property type="match status" value="1"/>
</dbReference>
<gene>
    <name evidence="2" type="ORF">SAMN02745724_00914</name>
</gene>
<dbReference type="InterPro" id="IPR010982">
    <property type="entry name" value="Lambda_DNA-bd_dom_sf"/>
</dbReference>
<sequence>MEPVQKLIGMNIKLTRISRSVAQGELASKLSIEQSYLSRIEKGSVPVSCERLYEIIHILKCDVTDIFPTPLEVETKFNQSDKE</sequence>
<evidence type="ECO:0000259" key="1">
    <source>
        <dbReference type="PROSITE" id="PS50943"/>
    </source>
</evidence>